<name>A0ABX1XVB1_9BACL</name>
<accession>A0ABX1XVB1</accession>
<dbReference type="Proteomes" id="UP000616779">
    <property type="component" value="Unassembled WGS sequence"/>
</dbReference>
<dbReference type="Gene3D" id="2.40.10.10">
    <property type="entry name" value="Trypsin-like serine proteases"/>
    <property type="match status" value="1"/>
</dbReference>
<sequence length="367" mass="38782">MQMATFNEALKHKNRISPVLLKRSEVMAVGVGYADPSKPSLGAGVIVYTHQKTVPSSLSSLKGMVAKAGKAVPVRFVPSGMFKTSVSSSKPKAIRPTLFRNRIRPVPGGVSIGKPDPFSTGTAGVIVIKNNQLYILSNNHVLIKNNSTAFSATVQPGPADAALTGNTIGRAFQFVRLRPGEVNFQDSAIALPFSNSLLNPRYLVSSSGQLVTVPGHLLSYPVGLQVFKSGRTTGFVRGTVESNNVDVRVSYGGTLGTLLFRNQSVIRGNTGAVSLPGDSGSVWLRASDRFAAALNFAGTADGLRSISNPIGTVMSTYGLRIAIPAPGGTFKAGAIKGIAPRGNYSYVQQLTDEQHKRTRAVLVKSSK</sequence>
<comment type="caution">
    <text evidence="2">The sequence shown here is derived from an EMBL/GenBank/DDBJ whole genome shotgun (WGS) entry which is preliminary data.</text>
</comment>
<proteinExistence type="predicted"/>
<evidence type="ECO:0000256" key="1">
    <source>
        <dbReference type="ARBA" id="ARBA00022825"/>
    </source>
</evidence>
<dbReference type="InterPro" id="IPR043504">
    <property type="entry name" value="Peptidase_S1_PA_chymotrypsin"/>
</dbReference>
<evidence type="ECO:0000313" key="3">
    <source>
        <dbReference type="Proteomes" id="UP000616779"/>
    </source>
</evidence>
<gene>
    <name evidence="2" type="ORF">GC098_13580</name>
</gene>
<evidence type="ECO:0008006" key="4">
    <source>
        <dbReference type="Google" id="ProtNLM"/>
    </source>
</evidence>
<dbReference type="InterPro" id="IPR009003">
    <property type="entry name" value="Peptidase_S1_PA"/>
</dbReference>
<reference evidence="2 3" key="1">
    <citation type="submission" date="2019-10" db="EMBL/GenBank/DDBJ databases">
        <title>Description of Paenibacillus terrestris sp. nov.</title>
        <authorList>
            <person name="Carlier A."/>
            <person name="Qi S."/>
        </authorList>
    </citation>
    <scope>NUCLEOTIDE SEQUENCE [LARGE SCALE GENOMIC DNA]</scope>
    <source>
        <strain evidence="2 3">LMG 31458</strain>
    </source>
</reference>
<keyword evidence="1" id="KW-0378">Hydrolase</keyword>
<organism evidence="2 3">
    <name type="scientific">Paenibacillus phytorum</name>
    <dbReference type="NCBI Taxonomy" id="2654977"/>
    <lineage>
        <taxon>Bacteria</taxon>
        <taxon>Bacillati</taxon>
        <taxon>Bacillota</taxon>
        <taxon>Bacilli</taxon>
        <taxon>Bacillales</taxon>
        <taxon>Paenibacillaceae</taxon>
        <taxon>Paenibacillus</taxon>
    </lineage>
</organism>
<protein>
    <recommendedName>
        <fullName evidence="4">Serine protease</fullName>
    </recommendedName>
</protein>
<evidence type="ECO:0000313" key="2">
    <source>
        <dbReference type="EMBL" id="NOU72446.1"/>
    </source>
</evidence>
<keyword evidence="1" id="KW-0720">Serine protease</keyword>
<keyword evidence="3" id="KW-1185">Reference proteome</keyword>
<dbReference type="EMBL" id="WHOA01000092">
    <property type="protein sequence ID" value="NOU72446.1"/>
    <property type="molecule type" value="Genomic_DNA"/>
</dbReference>
<dbReference type="SUPFAM" id="SSF50494">
    <property type="entry name" value="Trypsin-like serine proteases"/>
    <property type="match status" value="1"/>
</dbReference>
<keyword evidence="1" id="KW-0645">Protease</keyword>